<protein>
    <submittedName>
        <fullName evidence="2">Metal-dependent hydrolase, endonuclease/exonuclease/phosphatase family</fullName>
    </submittedName>
</protein>
<accession>A0A1M6KK27</accession>
<proteinExistence type="predicted"/>
<dbReference type="CDD" id="cd09084">
    <property type="entry name" value="EEP-2"/>
    <property type="match status" value="1"/>
</dbReference>
<dbReference type="Proteomes" id="UP000184050">
    <property type="component" value="Unassembled WGS sequence"/>
</dbReference>
<evidence type="ECO:0000259" key="1">
    <source>
        <dbReference type="Pfam" id="PF03372"/>
    </source>
</evidence>
<dbReference type="GO" id="GO:0004527">
    <property type="term" value="F:exonuclease activity"/>
    <property type="evidence" value="ECO:0007669"/>
    <property type="project" value="UniProtKB-KW"/>
</dbReference>
<dbReference type="GO" id="GO:0016020">
    <property type="term" value="C:membrane"/>
    <property type="evidence" value="ECO:0007669"/>
    <property type="project" value="GOC"/>
</dbReference>
<evidence type="ECO:0000313" key="2">
    <source>
        <dbReference type="EMBL" id="SHJ59286.1"/>
    </source>
</evidence>
<dbReference type="SUPFAM" id="SSF56219">
    <property type="entry name" value="DNase I-like"/>
    <property type="match status" value="1"/>
</dbReference>
<evidence type="ECO:0000313" key="3">
    <source>
        <dbReference type="Proteomes" id="UP000184050"/>
    </source>
</evidence>
<sequence>MWFSAIAIVLGLGTLSRFVQFSGKTIETGDVKVLSYNVMHFAGNKDLSPKETADEIKNFLLEQKPDIICMQEVRLWKNSIFNLGETVEELDFINHYQFARSSTTFGSVTLSRFPIVNMGEIRFENSRNITIYTDLLIGSDTVRVFNVHLQSYQIDPGKYSFIESGVDDEKDLDDMREVGARFKKGFQLRAKQVRKIREYIDDSPYHVLVCGDFNDPPVSYAYRQLRKGLNDAFVESGSGIGRTYVGKLPSFRIDYIFHSPGFESYNFQTYDYMNSDHLPVSCSLIKN</sequence>
<dbReference type="GO" id="GO:0004519">
    <property type="term" value="F:endonuclease activity"/>
    <property type="evidence" value="ECO:0007669"/>
    <property type="project" value="UniProtKB-KW"/>
</dbReference>
<dbReference type="InterPro" id="IPR036691">
    <property type="entry name" value="Endo/exonu/phosph_ase_sf"/>
</dbReference>
<dbReference type="AlphaFoldDB" id="A0A1M6KK27"/>
<keyword evidence="2" id="KW-0540">Nuclease</keyword>
<dbReference type="Pfam" id="PF03372">
    <property type="entry name" value="Exo_endo_phos"/>
    <property type="match status" value="1"/>
</dbReference>
<name>A0A1M6KK27_9BACT</name>
<organism evidence="2 3">
    <name type="scientific">Tangfeifania diversioriginum</name>
    <dbReference type="NCBI Taxonomy" id="1168035"/>
    <lineage>
        <taxon>Bacteria</taxon>
        <taxon>Pseudomonadati</taxon>
        <taxon>Bacteroidota</taxon>
        <taxon>Bacteroidia</taxon>
        <taxon>Marinilabiliales</taxon>
        <taxon>Prolixibacteraceae</taxon>
        <taxon>Tangfeifania</taxon>
    </lineage>
</organism>
<dbReference type="PANTHER" id="PTHR14859">
    <property type="entry name" value="CALCOFLUOR WHITE HYPERSENSITIVE PROTEIN PRECURSOR"/>
    <property type="match status" value="1"/>
</dbReference>
<dbReference type="InterPro" id="IPR005135">
    <property type="entry name" value="Endo/exonuclease/phosphatase"/>
</dbReference>
<gene>
    <name evidence="2" type="ORF">SAMN05444280_12376</name>
</gene>
<dbReference type="InterPro" id="IPR051916">
    <property type="entry name" value="GPI-anchor_lipid_remodeler"/>
</dbReference>
<keyword evidence="3" id="KW-1185">Reference proteome</keyword>
<dbReference type="GO" id="GO:0006506">
    <property type="term" value="P:GPI anchor biosynthetic process"/>
    <property type="evidence" value="ECO:0007669"/>
    <property type="project" value="TreeGrafter"/>
</dbReference>
<keyword evidence="2" id="KW-0378">Hydrolase</keyword>
<dbReference type="STRING" id="1168035.SAMN05444280_12376"/>
<dbReference type="Gene3D" id="3.60.10.10">
    <property type="entry name" value="Endonuclease/exonuclease/phosphatase"/>
    <property type="match status" value="1"/>
</dbReference>
<feature type="domain" description="Endonuclease/exonuclease/phosphatase" evidence="1">
    <location>
        <begin position="34"/>
        <end position="277"/>
    </location>
</feature>
<keyword evidence="2" id="KW-0269">Exonuclease</keyword>
<dbReference type="EMBL" id="FQZE01000023">
    <property type="protein sequence ID" value="SHJ59286.1"/>
    <property type="molecule type" value="Genomic_DNA"/>
</dbReference>
<keyword evidence="2" id="KW-0255">Endonuclease</keyword>
<dbReference type="PANTHER" id="PTHR14859:SF15">
    <property type="entry name" value="ENDONUCLEASE_EXONUCLEASE_PHOSPHATASE DOMAIN-CONTAINING PROTEIN"/>
    <property type="match status" value="1"/>
</dbReference>
<reference evidence="2 3" key="1">
    <citation type="submission" date="2016-11" db="EMBL/GenBank/DDBJ databases">
        <authorList>
            <person name="Jaros S."/>
            <person name="Januszkiewicz K."/>
            <person name="Wedrychowicz H."/>
        </authorList>
    </citation>
    <scope>NUCLEOTIDE SEQUENCE [LARGE SCALE GENOMIC DNA]</scope>
    <source>
        <strain evidence="2 3">DSM 27063</strain>
    </source>
</reference>